<reference evidence="3" key="2">
    <citation type="submission" date="2023-06" db="EMBL/GenBank/DDBJ databases">
        <authorList>
            <person name="Kobayashi Y."/>
            <person name="Kayamori A."/>
            <person name="Aoki K."/>
            <person name="Shiwa Y."/>
            <person name="Fujita N."/>
            <person name="Sugita T."/>
            <person name="Iwasaki W."/>
            <person name="Tanaka N."/>
            <person name="Takashima M."/>
        </authorList>
    </citation>
    <scope>NUCLEOTIDE SEQUENCE</scope>
    <source>
        <strain evidence="3">HIS016</strain>
    </source>
</reference>
<feature type="region of interest" description="Disordered" evidence="2">
    <location>
        <begin position="174"/>
        <end position="227"/>
    </location>
</feature>
<dbReference type="EMBL" id="BTCM01000001">
    <property type="protein sequence ID" value="GMK53521.1"/>
    <property type="molecule type" value="Genomic_DNA"/>
</dbReference>
<feature type="coiled-coil region" evidence="1">
    <location>
        <begin position="142"/>
        <end position="169"/>
    </location>
</feature>
<dbReference type="Gene3D" id="1.10.287.1490">
    <property type="match status" value="1"/>
</dbReference>
<evidence type="ECO:0000313" key="3">
    <source>
        <dbReference type="EMBL" id="GMK53521.1"/>
    </source>
</evidence>
<protein>
    <submittedName>
        <fullName evidence="3">Uncharacterized protein</fullName>
    </submittedName>
</protein>
<feature type="compositionally biased region" description="Low complexity" evidence="2">
    <location>
        <begin position="185"/>
        <end position="198"/>
    </location>
</feature>
<evidence type="ECO:0000313" key="4">
    <source>
        <dbReference type="Proteomes" id="UP001222932"/>
    </source>
</evidence>
<gene>
    <name evidence="3" type="ORF">CspeluHIS016_0101070</name>
</gene>
<keyword evidence="1" id="KW-0175">Coiled coil</keyword>
<reference evidence="3" key="1">
    <citation type="journal article" date="2023" name="BMC Genomics">
        <title>Chromosome-level genome assemblies of Cutaneotrichosporon spp. (Trichosporonales, Basidiomycota) reveal imbalanced evolution between nucleotide sequences and chromosome synteny.</title>
        <authorList>
            <person name="Kobayashi Y."/>
            <person name="Kayamori A."/>
            <person name="Aoki K."/>
            <person name="Shiwa Y."/>
            <person name="Matsutani M."/>
            <person name="Fujita N."/>
            <person name="Sugita T."/>
            <person name="Iwasaki W."/>
            <person name="Tanaka N."/>
            <person name="Takashima M."/>
        </authorList>
    </citation>
    <scope>NUCLEOTIDE SEQUENCE</scope>
    <source>
        <strain evidence="3">HIS016</strain>
    </source>
</reference>
<accession>A0AAD3TNE7</accession>
<dbReference type="Proteomes" id="UP001222932">
    <property type="component" value="Unassembled WGS sequence"/>
</dbReference>
<dbReference type="AlphaFoldDB" id="A0AAD3TNE7"/>
<organism evidence="3 4">
    <name type="scientific">Cutaneotrichosporon spelunceum</name>
    <dbReference type="NCBI Taxonomy" id="1672016"/>
    <lineage>
        <taxon>Eukaryota</taxon>
        <taxon>Fungi</taxon>
        <taxon>Dikarya</taxon>
        <taxon>Basidiomycota</taxon>
        <taxon>Agaricomycotina</taxon>
        <taxon>Tremellomycetes</taxon>
        <taxon>Trichosporonales</taxon>
        <taxon>Trichosporonaceae</taxon>
        <taxon>Cutaneotrichosporon</taxon>
    </lineage>
</organism>
<evidence type="ECO:0000256" key="1">
    <source>
        <dbReference type="SAM" id="Coils"/>
    </source>
</evidence>
<comment type="caution">
    <text evidence="3">The sequence shown here is derived from an EMBL/GenBank/DDBJ whole genome shotgun (WGS) entry which is preliminary data.</text>
</comment>
<evidence type="ECO:0000256" key="2">
    <source>
        <dbReference type="SAM" id="MobiDB-lite"/>
    </source>
</evidence>
<keyword evidence="4" id="KW-1185">Reference proteome</keyword>
<proteinExistence type="predicted"/>
<sequence length="227" mass="24858">MTSEPVPAPHASTSLEEQLRVLARQSMQDDERMPSPLPHLTQVATLNAQLSDLQTKLLRMPPAPADLADHNTALARLEARMGRQDAQMRTLALAVDNLATKVSEQNSQLALIIASRPDSQIAALRAELGDMGRWCERFNSAHHRTLARCAELEVKLKTANEEVARLRDAGRVSVTTREPDEEKVGVQAPVQRQVAVVQESTGRRNSGRKPPSTPVPANSPIAYATRS</sequence>
<name>A0AAD3TNE7_9TREE</name>